<accession>A0ABM0LXF9</accession>
<dbReference type="Proteomes" id="UP000694865">
    <property type="component" value="Unplaced"/>
</dbReference>
<feature type="domain" description="Neurotransmitter-gated ion-channel transmembrane" evidence="13">
    <location>
        <begin position="238"/>
        <end position="332"/>
    </location>
</feature>
<dbReference type="InterPro" id="IPR006202">
    <property type="entry name" value="Neur_chan_lig-bd"/>
</dbReference>
<evidence type="ECO:0000256" key="3">
    <source>
        <dbReference type="ARBA" id="ARBA00022448"/>
    </source>
</evidence>
<name>A0ABM0LXF9_SACKO</name>
<keyword evidence="10" id="KW-0407">Ion channel</keyword>
<dbReference type="Pfam" id="PF02931">
    <property type="entry name" value="Neur_chan_LBD"/>
    <property type="match status" value="1"/>
</dbReference>
<keyword evidence="4" id="KW-1003">Cell membrane</keyword>
<dbReference type="RefSeq" id="XP_006812450.1">
    <property type="nucleotide sequence ID" value="XM_006812387.1"/>
</dbReference>
<evidence type="ECO:0000259" key="12">
    <source>
        <dbReference type="Pfam" id="PF02931"/>
    </source>
</evidence>
<feature type="domain" description="Neurotransmitter-gated ion-channel ligand-binding" evidence="12">
    <location>
        <begin position="28"/>
        <end position="228"/>
    </location>
</feature>
<keyword evidence="7 11" id="KW-1133">Transmembrane helix</keyword>
<dbReference type="InterPro" id="IPR036734">
    <property type="entry name" value="Neur_chan_lig-bd_sf"/>
</dbReference>
<evidence type="ECO:0000256" key="5">
    <source>
        <dbReference type="ARBA" id="ARBA00022692"/>
    </source>
</evidence>
<reference evidence="15" key="1">
    <citation type="submission" date="2025-08" db="UniProtKB">
        <authorList>
            <consortium name="RefSeq"/>
        </authorList>
    </citation>
    <scope>IDENTIFICATION</scope>
    <source>
        <tissue evidence="15">Testes</tissue>
    </source>
</reference>
<dbReference type="Gene3D" id="1.20.58.390">
    <property type="entry name" value="Neurotransmitter-gated ion-channel transmembrane domain"/>
    <property type="match status" value="1"/>
</dbReference>
<evidence type="ECO:0000256" key="2">
    <source>
        <dbReference type="ARBA" id="ARBA00004236"/>
    </source>
</evidence>
<proteinExistence type="predicted"/>
<dbReference type="InterPro" id="IPR006028">
    <property type="entry name" value="GABAA/Glycine_rcpt"/>
</dbReference>
<feature type="transmembrane region" description="Helical" evidence="11">
    <location>
        <begin position="230"/>
        <end position="251"/>
    </location>
</feature>
<evidence type="ECO:0000256" key="10">
    <source>
        <dbReference type="ARBA" id="ARBA00023303"/>
    </source>
</evidence>
<comment type="subcellular location">
    <subcellularLocation>
        <location evidence="2">Cell membrane</location>
    </subcellularLocation>
    <subcellularLocation>
        <location evidence="1">Membrane</location>
        <topology evidence="1">Multi-pass membrane protein</topology>
    </subcellularLocation>
</comment>
<keyword evidence="5 11" id="KW-0812">Transmembrane</keyword>
<keyword evidence="6" id="KW-0732">Signal</keyword>
<evidence type="ECO:0000256" key="4">
    <source>
        <dbReference type="ARBA" id="ARBA00022475"/>
    </source>
</evidence>
<dbReference type="Gene3D" id="2.70.170.10">
    <property type="entry name" value="Neurotransmitter-gated ion-channel ligand-binding domain"/>
    <property type="match status" value="1"/>
</dbReference>
<evidence type="ECO:0000256" key="11">
    <source>
        <dbReference type="SAM" id="Phobius"/>
    </source>
</evidence>
<dbReference type="PRINTS" id="PR00253">
    <property type="entry name" value="GABAARECEPTR"/>
</dbReference>
<dbReference type="InterPro" id="IPR038050">
    <property type="entry name" value="Neuro_actylchol_rec"/>
</dbReference>
<evidence type="ECO:0000313" key="14">
    <source>
        <dbReference type="Proteomes" id="UP000694865"/>
    </source>
</evidence>
<evidence type="ECO:0000256" key="9">
    <source>
        <dbReference type="ARBA" id="ARBA00023136"/>
    </source>
</evidence>
<protein>
    <submittedName>
        <fullName evidence="15">Glycine receptor subunit alpha-3-like</fullName>
    </submittedName>
</protein>
<dbReference type="InterPro" id="IPR006029">
    <property type="entry name" value="Neurotrans-gated_channel_TM"/>
</dbReference>
<dbReference type="InterPro" id="IPR006201">
    <property type="entry name" value="Neur_channel"/>
</dbReference>
<dbReference type="SUPFAM" id="SSF63712">
    <property type="entry name" value="Nicotinic receptor ligand binding domain-like"/>
    <property type="match status" value="1"/>
</dbReference>
<evidence type="ECO:0000256" key="1">
    <source>
        <dbReference type="ARBA" id="ARBA00004141"/>
    </source>
</evidence>
<evidence type="ECO:0000256" key="8">
    <source>
        <dbReference type="ARBA" id="ARBA00023065"/>
    </source>
</evidence>
<evidence type="ECO:0000313" key="15">
    <source>
        <dbReference type="RefSeq" id="XP_006812450.1"/>
    </source>
</evidence>
<dbReference type="CDD" id="cd19049">
    <property type="entry name" value="LGIC_TM_anion"/>
    <property type="match status" value="1"/>
</dbReference>
<keyword evidence="3" id="KW-0813">Transport</keyword>
<organism evidence="14 15">
    <name type="scientific">Saccoglossus kowalevskii</name>
    <name type="common">Acorn worm</name>
    <dbReference type="NCBI Taxonomy" id="10224"/>
    <lineage>
        <taxon>Eukaryota</taxon>
        <taxon>Metazoa</taxon>
        <taxon>Hemichordata</taxon>
        <taxon>Enteropneusta</taxon>
        <taxon>Harrimaniidae</taxon>
        <taxon>Saccoglossus</taxon>
    </lineage>
</organism>
<keyword evidence="9 11" id="KW-0472">Membrane</keyword>
<dbReference type="GeneID" id="102805673"/>
<evidence type="ECO:0000259" key="13">
    <source>
        <dbReference type="Pfam" id="PF02932"/>
    </source>
</evidence>
<keyword evidence="14" id="KW-1185">Reference proteome</keyword>
<feature type="transmembrane region" description="Helical" evidence="11">
    <location>
        <begin position="295"/>
        <end position="317"/>
    </location>
</feature>
<gene>
    <name evidence="15" type="primary">LOC102805673</name>
</gene>
<feature type="transmembrane region" description="Helical" evidence="11">
    <location>
        <begin position="263"/>
        <end position="283"/>
    </location>
</feature>
<dbReference type="InterPro" id="IPR036719">
    <property type="entry name" value="Neuro-gated_channel_TM_sf"/>
</dbReference>
<evidence type="ECO:0000256" key="6">
    <source>
        <dbReference type="ARBA" id="ARBA00022729"/>
    </source>
</evidence>
<keyword evidence="8" id="KW-0406">Ion transport</keyword>
<dbReference type="PANTHER" id="PTHR18945">
    <property type="entry name" value="NEUROTRANSMITTER GATED ION CHANNEL"/>
    <property type="match status" value="1"/>
</dbReference>
<dbReference type="Pfam" id="PF02932">
    <property type="entry name" value="Neur_chan_memb"/>
    <property type="match status" value="1"/>
</dbReference>
<dbReference type="SUPFAM" id="SSF90112">
    <property type="entry name" value="Neurotransmitter-gated ion-channel transmembrane pore"/>
    <property type="match status" value="1"/>
</dbReference>
<evidence type="ECO:0000256" key="7">
    <source>
        <dbReference type="ARBA" id="ARBA00022989"/>
    </source>
</evidence>
<sequence>MNDYTSKRGYHFERHGVQLTRYADQLLNIISTVDYDEQMRPNAGGPPVNISVSIFITSIHSLSEVSMDYAATIFLPIEWRDPRLIFNGTQPFLIRTGTALLERVWTPDIYFVNVKEGYLHQVTVANKGIKLYPDGRVVYDIRVFSFAIIRESFGYVLFQTCYRANSILVGYTNSDVQLFWSDEYPATIPDDLVMPEFLVSKPKVNRSVQYYPQLGHYDQLYCSFSLHREVIYYILEHYVPSTLMVIVSWVSFWLDVEAVPARASLGITTALTLATLSSAARYQMAKVSYTKAIDIWMLVCTLFVFAALVEFALTSYIHNKSKIFIGTSQWTEEPQVPQEGDEDCKPKELRVDDMNTLERRVSNEVIEKESTDAEPHNGNNIYYENVTGRGRLEEPVFDFKYAKRNVRHWWQ</sequence>